<organism evidence="1 2">
    <name type="scientific">Acetilactobacillus jinshanensis</name>
    <dbReference type="NCBI Taxonomy" id="1720083"/>
    <lineage>
        <taxon>Bacteria</taxon>
        <taxon>Bacillati</taxon>
        <taxon>Bacillota</taxon>
        <taxon>Bacilli</taxon>
        <taxon>Lactobacillales</taxon>
        <taxon>Lactobacillaceae</taxon>
        <taxon>Acetilactobacillus</taxon>
    </lineage>
</organism>
<dbReference type="RefSeq" id="WP_133442549.1">
    <property type="nucleotide sequence ID" value="NZ_CP034726.1"/>
</dbReference>
<accession>A0A4P6ZNJ6</accession>
<keyword evidence="2" id="KW-1185">Reference proteome</keyword>
<evidence type="ECO:0000313" key="2">
    <source>
        <dbReference type="Proteomes" id="UP000294321"/>
    </source>
</evidence>
<dbReference type="EMBL" id="CP034726">
    <property type="protein sequence ID" value="QBP18992.1"/>
    <property type="molecule type" value="Genomic_DNA"/>
</dbReference>
<name>A0A4P6ZNJ6_9LACO</name>
<dbReference type="AlphaFoldDB" id="A0A4P6ZNJ6"/>
<protein>
    <submittedName>
        <fullName evidence="1">DUF2187 domain-containing protein</fullName>
    </submittedName>
</protein>
<reference evidence="2" key="1">
    <citation type="submission" date="2018-12" db="EMBL/GenBank/DDBJ databases">
        <title>A new species of lactobacillus.</title>
        <authorList>
            <person name="Jian Y."/>
            <person name="Xin L."/>
            <person name="Hong Z.J."/>
            <person name="Ming L.Z."/>
            <person name="Hong X.Z."/>
        </authorList>
    </citation>
    <scope>NUCLEOTIDE SEQUENCE [LARGE SCALE GENOMIC DNA]</scope>
    <source>
        <strain evidence="2">HSLZ-75</strain>
    </source>
</reference>
<dbReference type="KEGG" id="lji:ELX58_01480"/>
<gene>
    <name evidence="1" type="ORF">ELX58_01480</name>
</gene>
<dbReference type="OrthoDB" id="2326589at2"/>
<proteinExistence type="predicted"/>
<dbReference type="Proteomes" id="UP000294321">
    <property type="component" value="Chromosome"/>
</dbReference>
<sequence>MRKKKKLSSAELKYNVGDEVAFTLDKQKFVGRIDKRYINSFLISFHSDDPSIVDKYHNKTVVNNKKLKLIKAAPKKKAKKSAPKASK</sequence>
<evidence type="ECO:0000313" key="1">
    <source>
        <dbReference type="EMBL" id="QBP18992.1"/>
    </source>
</evidence>